<dbReference type="Proteomes" id="UP000018159">
    <property type="component" value="Unassembled WGS sequence"/>
</dbReference>
<feature type="compositionally biased region" description="Basic and acidic residues" evidence="1">
    <location>
        <begin position="48"/>
        <end position="85"/>
    </location>
</feature>
<gene>
    <name evidence="2" type="ORF">NITUZ_30146</name>
</gene>
<accession>V6ASA0</accession>
<reference evidence="2 3" key="1">
    <citation type="journal article" date="2013" name="PLoS ONE">
        <title>Enrichment and Genome Sequence of the Group I.1a Ammonia-Oxidizing Archaeon ?Ca. Nitrosotenuis uzonensis? Representing a Clade Globally.</title>
        <authorList>
            <person name="Lebedeva E.V."/>
            <person name="Hatzenpichler R."/>
            <person name="Pelletier E."/>
            <person name="Schuster N."/>
            <person name="Hauzmayer S."/>
            <person name="Bulaev A."/>
            <person name="Grigor'eva N.V."/>
            <person name="Galushko A."/>
            <person name="Schmid M."/>
            <person name="Palatinszky M."/>
            <person name="Le Paslier D."/>
            <person name="Daims H."/>
            <person name="Wagner M."/>
        </authorList>
    </citation>
    <scope>NUCLEOTIDE SEQUENCE [LARGE SCALE GENOMIC DNA]</scope>
    <source>
        <strain evidence="2 3">N4</strain>
    </source>
</reference>
<evidence type="ECO:0000256" key="1">
    <source>
        <dbReference type="SAM" id="MobiDB-lite"/>
    </source>
</evidence>
<feature type="region of interest" description="Disordered" evidence="1">
    <location>
        <begin position="48"/>
        <end position="88"/>
    </location>
</feature>
<sequence>MYAMPLDSVYAHKSEVVGDYKMEIGWDREPPIIGMENAITVMITHASDEEKASSDKDHSIHDDNSDHSGHEMDDSSHNKMDHSEHMGGISGLADSLDVSITLNGKKTILDMVEDEHVAGLYYGKFTPQEAGHPTVSFFAEIDGAPIETTLHPEKVENGALIKAISSDGTINVDMIATAPTQDQSMLIAIDFVDSNGKVAHVNYALTAMQSGVNVLSEPEAHTHDGTATHSTTALKSDEPVDVQITILGIGLPDKKSEWTGPKDDVIPIHVTPEFGPITMIVMGIALLSLVGITGRTKLLSGIRTVF</sequence>
<evidence type="ECO:0008006" key="4">
    <source>
        <dbReference type="Google" id="ProtNLM"/>
    </source>
</evidence>
<comment type="caution">
    <text evidence="2">The sequence shown here is derived from an EMBL/GenBank/DDBJ whole genome shotgun (WGS) entry which is preliminary data.</text>
</comment>
<organism evidence="2 3">
    <name type="scientific">Candidatus Nitrosotenuis uzonensis</name>
    <dbReference type="NCBI Taxonomy" id="1407055"/>
    <lineage>
        <taxon>Archaea</taxon>
        <taxon>Nitrososphaerota</taxon>
        <taxon>Candidatus Nitrosotenuis</taxon>
    </lineage>
</organism>
<dbReference type="STRING" id="1407055.NITUZ_30146"/>
<proteinExistence type="predicted"/>
<evidence type="ECO:0000313" key="3">
    <source>
        <dbReference type="Proteomes" id="UP000018159"/>
    </source>
</evidence>
<dbReference type="EMBL" id="CBTY010000008">
    <property type="protein sequence ID" value="CDI05454.1"/>
    <property type="molecule type" value="Genomic_DNA"/>
</dbReference>
<name>V6ASA0_9ARCH</name>
<keyword evidence="3" id="KW-1185">Reference proteome</keyword>
<protein>
    <recommendedName>
        <fullName evidence="4">PEFG-CTERM sorting domain-containing protein</fullName>
    </recommendedName>
</protein>
<evidence type="ECO:0000313" key="2">
    <source>
        <dbReference type="EMBL" id="CDI05454.1"/>
    </source>
</evidence>
<dbReference type="AlphaFoldDB" id="V6ASA0"/>